<dbReference type="InterPro" id="IPR036179">
    <property type="entry name" value="Ig-like_dom_sf"/>
</dbReference>
<evidence type="ECO:0000256" key="1">
    <source>
        <dbReference type="ARBA" id="ARBA00022729"/>
    </source>
</evidence>
<feature type="region of interest" description="Disordered" evidence="5">
    <location>
        <begin position="330"/>
        <end position="399"/>
    </location>
</feature>
<dbReference type="InterPro" id="IPR007110">
    <property type="entry name" value="Ig-like_dom"/>
</dbReference>
<gene>
    <name evidence="8" type="ORF">ODALV1_LOCUS6002</name>
</gene>
<dbReference type="InterPro" id="IPR051170">
    <property type="entry name" value="Neural/epithelial_adhesion"/>
</dbReference>
<evidence type="ECO:0000256" key="3">
    <source>
        <dbReference type="ARBA" id="ARBA00023157"/>
    </source>
</evidence>
<dbReference type="Proteomes" id="UP001642540">
    <property type="component" value="Unassembled WGS sequence"/>
</dbReference>
<dbReference type="InterPro" id="IPR013098">
    <property type="entry name" value="Ig_I-set"/>
</dbReference>
<keyword evidence="2" id="KW-0677">Repeat</keyword>
<evidence type="ECO:0000256" key="6">
    <source>
        <dbReference type="SAM" id="SignalP"/>
    </source>
</evidence>
<feature type="domain" description="Ig-like" evidence="7">
    <location>
        <begin position="244"/>
        <end position="325"/>
    </location>
</feature>
<reference evidence="8 9" key="1">
    <citation type="submission" date="2024-08" db="EMBL/GenBank/DDBJ databases">
        <authorList>
            <person name="Cucini C."/>
            <person name="Frati F."/>
        </authorList>
    </citation>
    <scope>NUCLEOTIDE SEQUENCE [LARGE SCALE GENOMIC DNA]</scope>
</reference>
<keyword evidence="9" id="KW-1185">Reference proteome</keyword>
<comment type="caution">
    <text evidence="8">The sequence shown here is derived from an EMBL/GenBank/DDBJ whole genome shotgun (WGS) entry which is preliminary data.</text>
</comment>
<dbReference type="PROSITE" id="PS50835">
    <property type="entry name" value="IG_LIKE"/>
    <property type="match status" value="3"/>
</dbReference>
<dbReference type="EMBL" id="CAXLJM020000019">
    <property type="protein sequence ID" value="CAL8085091.1"/>
    <property type="molecule type" value="Genomic_DNA"/>
</dbReference>
<dbReference type="Pfam" id="PF07679">
    <property type="entry name" value="I-set"/>
    <property type="match status" value="1"/>
</dbReference>
<evidence type="ECO:0000256" key="2">
    <source>
        <dbReference type="ARBA" id="ARBA00022737"/>
    </source>
</evidence>
<protein>
    <recommendedName>
        <fullName evidence="7">Ig-like domain-containing protein</fullName>
    </recommendedName>
</protein>
<dbReference type="CDD" id="cd00099">
    <property type="entry name" value="IgV"/>
    <property type="match status" value="1"/>
</dbReference>
<dbReference type="SMART" id="SM00409">
    <property type="entry name" value="IG"/>
    <property type="match status" value="3"/>
</dbReference>
<evidence type="ECO:0000256" key="5">
    <source>
        <dbReference type="SAM" id="MobiDB-lite"/>
    </source>
</evidence>
<proteinExistence type="predicted"/>
<evidence type="ECO:0000256" key="4">
    <source>
        <dbReference type="ARBA" id="ARBA00023319"/>
    </source>
</evidence>
<organism evidence="8 9">
    <name type="scientific">Orchesella dallaii</name>
    <dbReference type="NCBI Taxonomy" id="48710"/>
    <lineage>
        <taxon>Eukaryota</taxon>
        <taxon>Metazoa</taxon>
        <taxon>Ecdysozoa</taxon>
        <taxon>Arthropoda</taxon>
        <taxon>Hexapoda</taxon>
        <taxon>Collembola</taxon>
        <taxon>Entomobryomorpha</taxon>
        <taxon>Entomobryoidea</taxon>
        <taxon>Orchesellidae</taxon>
        <taxon>Orchesellinae</taxon>
        <taxon>Orchesella</taxon>
    </lineage>
</organism>
<name>A0ABP1Q4D7_9HEXA</name>
<accession>A0ABP1Q4D7</accession>
<evidence type="ECO:0000313" key="9">
    <source>
        <dbReference type="Proteomes" id="UP001642540"/>
    </source>
</evidence>
<dbReference type="InterPro" id="IPR003599">
    <property type="entry name" value="Ig_sub"/>
</dbReference>
<feature type="domain" description="Ig-like" evidence="7">
    <location>
        <begin position="37"/>
        <end position="134"/>
    </location>
</feature>
<sequence length="434" mass="47773">MTVTIHSALARVCPCLLLFCLLLVPGSAHDSTKGLEPEFDVPLPNLTIKQGSDASFTCIVKNLGEYKVAWIRSEDKAIIAWYNHMVTHNIRYSLTHNGHNTWTLHIKNVQQNDSGTYMCAVNTNPTRSQYGTLEVAVPAGIIDTETSNDVVVAENQPATLKCKAKGYPPPKVSWKREDGAPLPINKEFLRNPAEKIEMWEGERLPLRPLLREDTGPYLCIANNSVPPFKPSVTATNQLVAAPLGVNITLVCEVQAVPKPVLSWFNERGQIILNSLGRIWQETEVVKNYTFRMSLSIFYLQKDDFREYNCTAGNSLGADYKVIKLQRDDLNGEDGGGGDSSAEKDLTSTASYGSGDGIPNRDHSQGSFKDSSSNSINGYNDKNSNGNNRGGGEGGIIDDQPNLSQAASRFSRNLSLVIWSLTLTFPISYLFKGQQ</sequence>
<keyword evidence="1 6" id="KW-0732">Signal</keyword>
<dbReference type="PANTHER" id="PTHR12231">
    <property type="entry name" value="CTX-RELATED TYPE I TRANSMEMBRANE PROTEIN"/>
    <property type="match status" value="1"/>
</dbReference>
<dbReference type="InterPro" id="IPR013106">
    <property type="entry name" value="Ig_V-set"/>
</dbReference>
<feature type="compositionally biased region" description="Low complexity" evidence="5">
    <location>
        <begin position="376"/>
        <end position="386"/>
    </location>
</feature>
<feature type="signal peptide" evidence="6">
    <location>
        <begin position="1"/>
        <end position="28"/>
    </location>
</feature>
<dbReference type="SMART" id="SM00408">
    <property type="entry name" value="IGc2"/>
    <property type="match status" value="3"/>
</dbReference>
<dbReference type="SMART" id="SM00406">
    <property type="entry name" value="IGv"/>
    <property type="match status" value="1"/>
</dbReference>
<dbReference type="Pfam" id="PF13927">
    <property type="entry name" value="Ig_3"/>
    <property type="match status" value="2"/>
</dbReference>
<feature type="compositionally biased region" description="Polar residues" evidence="5">
    <location>
        <begin position="364"/>
        <end position="375"/>
    </location>
</feature>
<dbReference type="Gene3D" id="2.60.40.10">
    <property type="entry name" value="Immunoglobulins"/>
    <property type="match status" value="3"/>
</dbReference>
<keyword evidence="4" id="KW-0393">Immunoglobulin domain</keyword>
<dbReference type="SUPFAM" id="SSF48726">
    <property type="entry name" value="Immunoglobulin"/>
    <property type="match status" value="3"/>
</dbReference>
<dbReference type="InterPro" id="IPR003598">
    <property type="entry name" value="Ig_sub2"/>
</dbReference>
<feature type="domain" description="Ig-like" evidence="7">
    <location>
        <begin position="138"/>
        <end position="235"/>
    </location>
</feature>
<dbReference type="InterPro" id="IPR013783">
    <property type="entry name" value="Ig-like_fold"/>
</dbReference>
<feature type="chain" id="PRO_5046648498" description="Ig-like domain-containing protein" evidence="6">
    <location>
        <begin position="29"/>
        <end position="434"/>
    </location>
</feature>
<evidence type="ECO:0000259" key="7">
    <source>
        <dbReference type="PROSITE" id="PS50835"/>
    </source>
</evidence>
<dbReference type="PANTHER" id="PTHR12231:SF253">
    <property type="entry name" value="DPR-INTERACTING PROTEIN ETA, ISOFORM B-RELATED"/>
    <property type="match status" value="1"/>
</dbReference>
<keyword evidence="3" id="KW-1015">Disulfide bond</keyword>
<evidence type="ECO:0000313" key="8">
    <source>
        <dbReference type="EMBL" id="CAL8085091.1"/>
    </source>
</evidence>